<dbReference type="OrthoDB" id="337581at2759"/>
<dbReference type="PANTHER" id="PTHR28498">
    <property type="entry name" value="ZINC FINGER SWIM DOMAIN-CONTAINING PROTEIN 7"/>
    <property type="match status" value="1"/>
</dbReference>
<dbReference type="EMBL" id="NBCO01000008">
    <property type="protein sequence ID" value="ORC90315.1"/>
    <property type="molecule type" value="Genomic_DNA"/>
</dbReference>
<name>A0A1X0P068_9TRYP</name>
<reference evidence="2 3" key="1">
    <citation type="submission" date="2017-03" db="EMBL/GenBank/DDBJ databases">
        <title>An alternative strategy for trypanosome survival in the mammalian bloodstream revealed through genome and transcriptome analysis of the ubiquitous bovine parasite Trypanosoma (Megatrypanum) theileri.</title>
        <authorList>
            <person name="Kelly S."/>
            <person name="Ivens A."/>
            <person name="Mott A."/>
            <person name="O'Neill E."/>
            <person name="Emms D."/>
            <person name="Macleod O."/>
            <person name="Voorheis P."/>
            <person name="Matthews J."/>
            <person name="Matthews K."/>
            <person name="Carrington M."/>
        </authorList>
    </citation>
    <scope>NUCLEOTIDE SEQUENCE [LARGE SCALE GENOMIC DNA]</scope>
    <source>
        <strain evidence="2">Edinburgh</strain>
    </source>
</reference>
<dbReference type="GO" id="GO:0000724">
    <property type="term" value="P:double-strand break repair via homologous recombination"/>
    <property type="evidence" value="ECO:0007669"/>
    <property type="project" value="TreeGrafter"/>
</dbReference>
<dbReference type="RefSeq" id="XP_028884381.1">
    <property type="nucleotide sequence ID" value="XM_029023978.1"/>
</dbReference>
<dbReference type="GO" id="GO:0097196">
    <property type="term" value="C:Shu complex"/>
    <property type="evidence" value="ECO:0007669"/>
    <property type="project" value="TreeGrafter"/>
</dbReference>
<dbReference type="AlphaFoldDB" id="A0A1X0P068"/>
<gene>
    <name evidence="2" type="ORF">TM35_000081130</name>
</gene>
<protein>
    <recommendedName>
        <fullName evidence="4">SWIM-type domain-containing protein</fullName>
    </recommendedName>
</protein>
<evidence type="ECO:0000313" key="2">
    <source>
        <dbReference type="EMBL" id="ORC90315.1"/>
    </source>
</evidence>
<evidence type="ECO:0000256" key="1">
    <source>
        <dbReference type="SAM" id="MobiDB-lite"/>
    </source>
</evidence>
<proteinExistence type="predicted"/>
<comment type="caution">
    <text evidence="2">The sequence shown here is derived from an EMBL/GenBank/DDBJ whole genome shotgun (WGS) entry which is preliminary data.</text>
</comment>
<sequence>MFPRNAHGVPELLTELALDNYADRLATQRALAENAAAEVTPLSNTWLEEALATLQLIHGKVFTSAVGIALHGAELITRFVACDDTIESNSSKEQDQQQQPSSSKDDLHNGVNNFTGRCLYFVGEHCLLSPYFCPCGAYNYQGMRRQETWLCKHLLALRIALHLERRGLVTDGIRIRKVSTEELQGMLQRLD</sequence>
<dbReference type="PANTHER" id="PTHR28498:SF1">
    <property type="entry name" value="ZINC FINGER SWIM DOMAIN-CONTAINING PROTEIN 7"/>
    <property type="match status" value="1"/>
</dbReference>
<accession>A0A1X0P068</accession>
<dbReference type="VEuPathDB" id="TriTrypDB:TM35_000081130"/>
<evidence type="ECO:0000313" key="3">
    <source>
        <dbReference type="Proteomes" id="UP000192257"/>
    </source>
</evidence>
<organism evidence="2 3">
    <name type="scientific">Trypanosoma theileri</name>
    <dbReference type="NCBI Taxonomy" id="67003"/>
    <lineage>
        <taxon>Eukaryota</taxon>
        <taxon>Discoba</taxon>
        <taxon>Euglenozoa</taxon>
        <taxon>Kinetoplastea</taxon>
        <taxon>Metakinetoplastina</taxon>
        <taxon>Trypanosomatida</taxon>
        <taxon>Trypanosomatidae</taxon>
        <taxon>Trypanosoma</taxon>
    </lineage>
</organism>
<dbReference type="Proteomes" id="UP000192257">
    <property type="component" value="Unassembled WGS sequence"/>
</dbReference>
<dbReference type="GeneID" id="39983758"/>
<feature type="region of interest" description="Disordered" evidence="1">
    <location>
        <begin position="89"/>
        <end position="108"/>
    </location>
</feature>
<evidence type="ECO:0008006" key="4">
    <source>
        <dbReference type="Google" id="ProtNLM"/>
    </source>
</evidence>
<keyword evidence="3" id="KW-1185">Reference proteome</keyword>